<dbReference type="InterPro" id="IPR051221">
    <property type="entry name" value="LDLR-related"/>
</dbReference>
<evidence type="ECO:0000256" key="9">
    <source>
        <dbReference type="ARBA" id="ARBA00023136"/>
    </source>
</evidence>
<dbReference type="SMART" id="SM00179">
    <property type="entry name" value="EGF_CA"/>
    <property type="match status" value="3"/>
</dbReference>
<keyword evidence="6" id="KW-0732">Signal</keyword>
<dbReference type="Proteomes" id="UP001558652">
    <property type="component" value="Unassembled WGS sequence"/>
</dbReference>
<dbReference type="Gene3D" id="4.10.400.10">
    <property type="entry name" value="Low-density Lipoprotein Receptor"/>
    <property type="match status" value="8"/>
</dbReference>
<feature type="disulfide bond" evidence="13">
    <location>
        <begin position="201"/>
        <end position="216"/>
    </location>
</feature>
<keyword evidence="2" id="KW-1003">Cell membrane</keyword>
<feature type="disulfide bond" evidence="13">
    <location>
        <begin position="231"/>
        <end position="249"/>
    </location>
</feature>
<dbReference type="Gene3D" id="2.10.25.10">
    <property type="entry name" value="Laminin"/>
    <property type="match status" value="3"/>
</dbReference>
<feature type="repeat" description="LDL-receptor class B" evidence="14">
    <location>
        <begin position="915"/>
        <end position="956"/>
    </location>
</feature>
<dbReference type="FunFam" id="2.120.10.30:FF:000241">
    <property type="entry name" value="Low-density lipoprotein receptor-related protein 6"/>
    <property type="match status" value="1"/>
</dbReference>
<dbReference type="PROSITE" id="PS51120">
    <property type="entry name" value="LDLRB"/>
    <property type="match status" value="10"/>
</dbReference>
<feature type="disulfide bond" evidence="13">
    <location>
        <begin position="107"/>
        <end position="125"/>
    </location>
</feature>
<feature type="disulfide bond" evidence="13">
    <location>
        <begin position="140"/>
        <end position="152"/>
    </location>
</feature>
<name>A0ABD0XYI6_9HEMI</name>
<feature type="disulfide bond" evidence="13">
    <location>
        <begin position="119"/>
        <end position="134"/>
    </location>
</feature>
<keyword evidence="4" id="KW-0254">Endocytosis</keyword>
<keyword evidence="9" id="KW-0472">Membrane</keyword>
<dbReference type="InterPro" id="IPR036055">
    <property type="entry name" value="LDL_receptor-like_sf"/>
</dbReference>
<dbReference type="InterPro" id="IPR001881">
    <property type="entry name" value="EGF-like_Ca-bd_dom"/>
</dbReference>
<keyword evidence="3" id="KW-0245">EGF-like domain</keyword>
<dbReference type="Pfam" id="PF00057">
    <property type="entry name" value="Ldl_recept_a"/>
    <property type="match status" value="8"/>
</dbReference>
<feature type="disulfide bond" evidence="13">
    <location>
        <begin position="100"/>
        <end position="112"/>
    </location>
</feature>
<feature type="disulfide bond" evidence="13">
    <location>
        <begin position="79"/>
        <end position="94"/>
    </location>
</feature>
<evidence type="ECO:0000256" key="12">
    <source>
        <dbReference type="ARBA" id="ARBA00023180"/>
    </source>
</evidence>
<dbReference type="InterPro" id="IPR049883">
    <property type="entry name" value="NOTCH1_EGF-like"/>
</dbReference>
<feature type="disulfide bond" evidence="13">
    <location>
        <begin position="266"/>
        <end position="278"/>
    </location>
</feature>
<feature type="repeat" description="LDL-receptor class B" evidence="14">
    <location>
        <begin position="521"/>
        <end position="563"/>
    </location>
</feature>
<evidence type="ECO:0000256" key="1">
    <source>
        <dbReference type="ARBA" id="ARBA00004251"/>
    </source>
</evidence>
<evidence type="ECO:0000259" key="15">
    <source>
        <dbReference type="PROSITE" id="PS01186"/>
    </source>
</evidence>
<dbReference type="PANTHER" id="PTHR22722">
    <property type="entry name" value="LOW-DENSITY LIPOPROTEIN RECEPTOR-RELATED PROTEIN 2-RELATED"/>
    <property type="match status" value="1"/>
</dbReference>
<keyword evidence="7" id="KW-0677">Repeat</keyword>
<feature type="repeat" description="LDL-receptor class B" evidence="14">
    <location>
        <begin position="785"/>
        <end position="827"/>
    </location>
</feature>
<feature type="domain" description="EGF-like" evidence="15">
    <location>
        <begin position="416"/>
        <end position="431"/>
    </location>
</feature>
<feature type="disulfide bond" evidence="13">
    <location>
        <begin position="285"/>
        <end position="300"/>
    </location>
</feature>
<dbReference type="PROSITE" id="PS01209">
    <property type="entry name" value="LDLRA_1"/>
    <property type="match status" value="6"/>
</dbReference>
<keyword evidence="5" id="KW-0812">Transmembrane</keyword>
<dbReference type="SUPFAM" id="SSF63825">
    <property type="entry name" value="YWTD domain"/>
    <property type="match status" value="3"/>
</dbReference>
<evidence type="ECO:0000313" key="16">
    <source>
        <dbReference type="EMBL" id="KAL1116301.1"/>
    </source>
</evidence>
<evidence type="ECO:0000256" key="5">
    <source>
        <dbReference type="ARBA" id="ARBA00022692"/>
    </source>
</evidence>
<dbReference type="InterPro" id="IPR023415">
    <property type="entry name" value="LDLR_class-A_CS"/>
</dbReference>
<sequence>VDLDEGVEGCGGWCRGGEFLCAGSCTCIPVSWRCDGVEDCVNSEDESACSPSSPQQLCDLDSHIRCPRTWKCIKKEWICDGDDDCGDFSDETHCGVIVNCTSEEFECNNGLCILTSWLCDGDNDCRDFSDEVNCTSKSDCTVHEFRCSDGTCISLPWKCDLQPDCSDQSDELDCPEIEAPECGQGELQCAYPRCVREEFRCDGDDDCGDWSDENDCPKVDGGSCTQSEFRCESGKCIPKIWHCDKERDCENGEDESHCETFAPRTCTPEEFSCQMGNCISKSWVCDSVQDCSQGEDEKDCKVTCHPQTQFTCRAYNISSSMTVNCIHKKHVCDDKKDCPTGDDELNCPVPKNCSLSTKKCKQLCVQTYDGKDACTCRPGYVLDDDSISCKDIDECSYETDPVCSQVCNNTIGSYVCGCFKGYILRPDGKTCKALGAPPTLLFANRIDIRQVSLNNLQYTAILKGLHNAIALDYHYKKGFIFWSDVSMDMIRRARTNGTNATDIIRWGLDSPGGVAVDWVHDLLFWTDSGTRRVEVSTLDGHIRHVLASDDLDKPRAIGVHPGEALVFWTDWGPKPKIERCEMDGSNRMSIITKSVLWPNGLSIDYPSNRIYWADAKHHVIECAKLDGSERRKVVAKGLPHPFALTLFEDAIYWTDWHTKSISTANKGSGSGFRTIHSGLHHPMDIHSYHPQRQPNYTNHCGADNGGCSHLCLPNRINFQCVCPLGFKLTKNNRTCDTTTDLMLLFARKKDLRLRSIQEGIPNYDIVLPIEGIKSAVALAWDSNNKAIFWSDMETATISTAKINGKDQHEVVNSNLASPAGLAIDWVTNKLYWTDANTKRIEVSRLDGTYRSLLVWDKLEKPRDIVVDPIRGYMYWSDLGTNASIERAGMHGKNRSSFITENIKWPNGLAIDFDKAKLYWTDAGTKTIECVGLDGKGRISLIDKLAHPYALYILDDYIYWTDWGAKAVLKANKYNGSEMTALVSNLDGLMDLKVVQPRVVEENVCGTNNGGCSHLCLRSPKGFTCSCPTGIVLQSDKKTCVIQPNAYLLFATRMELIRISLDTPEMWAVTLPTGDLHKVVAVDFHWNLSAIFYADVHLKAIRGVSMMELTKTWDVVTNLTMPEGIAVDWLANNLYWTDSEQKTLEVARIDGRGRKIIIPMMEEPRSVAVYPQRGYLFWTDWGDIPKIERSYMDGSHRQVIVESDLGLPNGLALDYTLNKLYWADALKDHIEMSDLRGKDRVQLIPEATHPFGLAQVSSKHKLLFACVQISIKLLLFILERISPP</sequence>
<organism evidence="16 17">
    <name type="scientific">Ranatra chinensis</name>
    <dbReference type="NCBI Taxonomy" id="642074"/>
    <lineage>
        <taxon>Eukaryota</taxon>
        <taxon>Metazoa</taxon>
        <taxon>Ecdysozoa</taxon>
        <taxon>Arthropoda</taxon>
        <taxon>Hexapoda</taxon>
        <taxon>Insecta</taxon>
        <taxon>Pterygota</taxon>
        <taxon>Neoptera</taxon>
        <taxon>Paraneoptera</taxon>
        <taxon>Hemiptera</taxon>
        <taxon>Heteroptera</taxon>
        <taxon>Panheteroptera</taxon>
        <taxon>Nepomorpha</taxon>
        <taxon>Nepidae</taxon>
        <taxon>Ranatrinae</taxon>
        <taxon>Ranatra</taxon>
    </lineage>
</organism>
<dbReference type="SMART" id="SM00135">
    <property type="entry name" value="LY"/>
    <property type="match status" value="14"/>
</dbReference>
<feature type="disulfide bond" evidence="13">
    <location>
        <begin position="224"/>
        <end position="236"/>
    </location>
</feature>
<feature type="disulfide bond" evidence="13">
    <location>
        <begin position="182"/>
        <end position="194"/>
    </location>
</feature>
<accession>A0ABD0XYI6</accession>
<feature type="disulfide bond" evidence="13">
    <location>
        <begin position="147"/>
        <end position="165"/>
    </location>
</feature>
<dbReference type="Gene3D" id="2.120.10.30">
    <property type="entry name" value="TolB, C-terminal domain"/>
    <property type="match status" value="3"/>
</dbReference>
<dbReference type="GO" id="GO:0005886">
    <property type="term" value="C:plasma membrane"/>
    <property type="evidence" value="ECO:0007669"/>
    <property type="project" value="UniProtKB-SubCell"/>
</dbReference>
<keyword evidence="10 13" id="KW-1015">Disulfide bond</keyword>
<keyword evidence="12" id="KW-0325">Glycoprotein</keyword>
<dbReference type="Pfam" id="PF00058">
    <property type="entry name" value="Ldl_recept_b"/>
    <property type="match status" value="8"/>
</dbReference>
<feature type="disulfide bond" evidence="13">
    <location>
        <begin position="332"/>
        <end position="347"/>
    </location>
</feature>
<comment type="subcellular location">
    <subcellularLocation>
        <location evidence="1">Cell membrane</location>
        <topology evidence="1">Single-pass type I membrane protein</topology>
    </subcellularLocation>
</comment>
<dbReference type="InterPro" id="IPR002172">
    <property type="entry name" value="LDrepeatLR_classA_rpt"/>
</dbReference>
<feature type="repeat" description="LDL-receptor class B" evidence="14">
    <location>
        <begin position="478"/>
        <end position="520"/>
    </location>
</feature>
<dbReference type="Pfam" id="PF07645">
    <property type="entry name" value="EGF_CA"/>
    <property type="match status" value="1"/>
</dbReference>
<evidence type="ECO:0000256" key="10">
    <source>
        <dbReference type="ARBA" id="ARBA00023157"/>
    </source>
</evidence>
<feature type="disulfide bond" evidence="13">
    <location>
        <begin position="159"/>
        <end position="174"/>
    </location>
</feature>
<dbReference type="PRINTS" id="PR00261">
    <property type="entry name" value="LDLRECEPTOR"/>
</dbReference>
<dbReference type="SUPFAM" id="SSF57196">
    <property type="entry name" value="EGF/Laminin"/>
    <property type="match status" value="4"/>
</dbReference>
<dbReference type="SMART" id="SM00181">
    <property type="entry name" value="EGF"/>
    <property type="match status" value="4"/>
</dbReference>
<evidence type="ECO:0000256" key="7">
    <source>
        <dbReference type="ARBA" id="ARBA00022737"/>
    </source>
</evidence>
<feature type="non-terminal residue" evidence="16">
    <location>
        <position position="1"/>
    </location>
</feature>
<dbReference type="Pfam" id="PF14670">
    <property type="entry name" value="FXa_inhibition"/>
    <property type="match status" value="2"/>
</dbReference>
<evidence type="ECO:0000256" key="14">
    <source>
        <dbReference type="PROSITE-ProRule" id="PRU00461"/>
    </source>
</evidence>
<dbReference type="PROSITE" id="PS50068">
    <property type="entry name" value="LDLRA_2"/>
    <property type="match status" value="8"/>
</dbReference>
<comment type="caution">
    <text evidence="13">Lacks conserved residue(s) required for the propagation of feature annotation.</text>
</comment>
<feature type="disulfide bond" evidence="13">
    <location>
        <begin position="189"/>
        <end position="207"/>
    </location>
</feature>
<dbReference type="CDD" id="cd00112">
    <property type="entry name" value="LDLa"/>
    <property type="match status" value="6"/>
</dbReference>
<feature type="repeat" description="LDL-receptor class B" evidence="14">
    <location>
        <begin position="871"/>
        <end position="914"/>
    </location>
</feature>
<evidence type="ECO:0000256" key="8">
    <source>
        <dbReference type="ARBA" id="ARBA00022989"/>
    </source>
</evidence>
<dbReference type="EMBL" id="JBFDAA010000018">
    <property type="protein sequence ID" value="KAL1116301.1"/>
    <property type="molecule type" value="Genomic_DNA"/>
</dbReference>
<dbReference type="GO" id="GO:0006897">
    <property type="term" value="P:endocytosis"/>
    <property type="evidence" value="ECO:0007669"/>
    <property type="project" value="UniProtKB-KW"/>
</dbReference>
<evidence type="ECO:0000313" key="17">
    <source>
        <dbReference type="Proteomes" id="UP001558652"/>
    </source>
</evidence>
<feature type="repeat" description="LDL-receptor class B" evidence="14">
    <location>
        <begin position="1131"/>
        <end position="1172"/>
    </location>
</feature>
<evidence type="ECO:0000256" key="6">
    <source>
        <dbReference type="ARBA" id="ARBA00022729"/>
    </source>
</evidence>
<feature type="repeat" description="LDL-receptor class B" evidence="14">
    <location>
        <begin position="828"/>
        <end position="870"/>
    </location>
</feature>
<dbReference type="FunFam" id="2.10.25.10:FF:000010">
    <property type="entry name" value="Pro-epidermal growth factor"/>
    <property type="match status" value="1"/>
</dbReference>
<evidence type="ECO:0000256" key="4">
    <source>
        <dbReference type="ARBA" id="ARBA00022583"/>
    </source>
</evidence>
<evidence type="ECO:0000256" key="13">
    <source>
        <dbReference type="PROSITE-ProRule" id="PRU00124"/>
    </source>
</evidence>
<dbReference type="InterPro" id="IPR000033">
    <property type="entry name" value="LDLR_classB_rpt"/>
</dbReference>
<evidence type="ECO:0000256" key="3">
    <source>
        <dbReference type="ARBA" id="ARBA00022536"/>
    </source>
</evidence>
<keyword evidence="17" id="KW-1185">Reference proteome</keyword>
<protein>
    <recommendedName>
        <fullName evidence="15">EGF-like domain-containing protein</fullName>
    </recommendedName>
</protein>
<feature type="disulfide bond" evidence="13">
    <location>
        <begin position="273"/>
        <end position="291"/>
    </location>
</feature>
<dbReference type="PROSITE" id="PS01187">
    <property type="entry name" value="EGF_CA"/>
    <property type="match status" value="1"/>
</dbReference>
<feature type="disulfide bond" evidence="13">
    <location>
        <begin position="243"/>
        <end position="258"/>
    </location>
</feature>
<dbReference type="FunFam" id="4.10.400.10:FF:000034">
    <property type="entry name" value="Low-density lipoprotein receptor-related protein 2"/>
    <property type="match status" value="2"/>
</dbReference>
<feature type="repeat" description="LDL-receptor class B" evidence="14">
    <location>
        <begin position="1173"/>
        <end position="1216"/>
    </location>
</feature>
<dbReference type="InterPro" id="IPR018097">
    <property type="entry name" value="EGF_Ca-bd_CS"/>
</dbReference>
<gene>
    <name evidence="16" type="ORF">AAG570_005796</name>
</gene>
<reference evidence="16 17" key="1">
    <citation type="submission" date="2024-07" db="EMBL/GenBank/DDBJ databases">
        <title>Chromosome-level genome assembly of the water stick insect Ranatra chinensis (Heteroptera: Nepidae).</title>
        <authorList>
            <person name="Liu X."/>
        </authorList>
    </citation>
    <scope>NUCLEOTIDE SEQUENCE [LARGE SCALE GENOMIC DNA]</scope>
    <source>
        <strain evidence="16">Cailab_2021Rc</strain>
        <tissue evidence="16">Muscle</tissue>
    </source>
</reference>
<evidence type="ECO:0000256" key="2">
    <source>
        <dbReference type="ARBA" id="ARBA00022475"/>
    </source>
</evidence>
<dbReference type="PROSITE" id="PS01186">
    <property type="entry name" value="EGF_2"/>
    <property type="match status" value="1"/>
</dbReference>
<keyword evidence="11" id="KW-0675">Receptor</keyword>
<comment type="caution">
    <text evidence="16">The sequence shown here is derived from an EMBL/GenBank/DDBJ whole genome shotgun (WGS) entry which is preliminary data.</text>
</comment>
<dbReference type="InterPro" id="IPR000742">
    <property type="entry name" value="EGF"/>
</dbReference>
<dbReference type="SMART" id="SM00192">
    <property type="entry name" value="LDLa"/>
    <property type="match status" value="8"/>
</dbReference>
<feature type="repeat" description="LDL-receptor class B" evidence="14">
    <location>
        <begin position="564"/>
        <end position="607"/>
    </location>
</feature>
<proteinExistence type="predicted"/>
<dbReference type="InterPro" id="IPR011042">
    <property type="entry name" value="6-blade_b-propeller_TolB-like"/>
</dbReference>
<feature type="repeat" description="LDL-receptor class B" evidence="14">
    <location>
        <begin position="608"/>
        <end position="650"/>
    </location>
</feature>
<dbReference type="FunFam" id="2.120.10.30:FF:000008">
    <property type="entry name" value="Low-density lipoprotein receptor-related protein 4"/>
    <property type="match status" value="2"/>
</dbReference>
<keyword evidence="8" id="KW-1133">Transmembrane helix</keyword>
<evidence type="ECO:0000256" key="11">
    <source>
        <dbReference type="ARBA" id="ARBA00023170"/>
    </source>
</evidence>
<feature type="disulfide bond" evidence="13">
    <location>
        <begin position="34"/>
        <end position="49"/>
    </location>
</feature>
<dbReference type="SUPFAM" id="SSF57424">
    <property type="entry name" value="LDL receptor-like module"/>
    <property type="match status" value="8"/>
</dbReference>
<dbReference type="PANTHER" id="PTHR22722:SF15">
    <property type="entry name" value="LOW-DENSITY LIPOPROTEIN RECEPTOR-RELATED"/>
    <property type="match status" value="1"/>
</dbReference>